<evidence type="ECO:0000256" key="10">
    <source>
        <dbReference type="ARBA" id="ARBA00023128"/>
    </source>
</evidence>
<evidence type="ECO:0000256" key="5">
    <source>
        <dbReference type="ARBA" id="ARBA00022547"/>
    </source>
</evidence>
<feature type="transmembrane region" description="Helical" evidence="13">
    <location>
        <begin position="12"/>
        <end position="31"/>
    </location>
</feature>
<evidence type="ECO:0000256" key="2">
    <source>
        <dbReference type="ARBA" id="ARBA00008892"/>
    </source>
</evidence>
<evidence type="ECO:0000313" key="14">
    <source>
        <dbReference type="EMBL" id="ACM45053.1"/>
    </source>
</evidence>
<dbReference type="RefSeq" id="YP_003331370.1">
    <property type="nucleotide sequence ID" value="NC_013582.1"/>
</dbReference>
<dbReference type="InterPro" id="IPR001421">
    <property type="entry name" value="ATP8_metazoa"/>
</dbReference>
<organism evidence="14">
    <name type="scientific">Apatides fortis</name>
    <name type="common">Horned powderpost beetle</name>
    <dbReference type="NCBI Taxonomy" id="590156"/>
    <lineage>
        <taxon>Eukaryota</taxon>
        <taxon>Metazoa</taxon>
        <taxon>Ecdysozoa</taxon>
        <taxon>Arthropoda</taxon>
        <taxon>Hexapoda</taxon>
        <taxon>Insecta</taxon>
        <taxon>Pterygota</taxon>
        <taxon>Neoptera</taxon>
        <taxon>Endopterygota</taxon>
        <taxon>Coleoptera</taxon>
        <taxon>Polyphaga</taxon>
        <taxon>Bostrichiformia</taxon>
        <taxon>Bostrichidae</taxon>
        <taxon>Bostrichinae</taxon>
        <taxon>Apatides</taxon>
    </lineage>
</organism>
<proteinExistence type="inferred from homology"/>
<keyword evidence="8 13" id="KW-1133">Transmembrane helix</keyword>
<keyword evidence="10 12" id="KW-0496">Mitochondrion</keyword>
<dbReference type="GeneID" id="8656476"/>
<evidence type="ECO:0000256" key="7">
    <source>
        <dbReference type="ARBA" id="ARBA00022781"/>
    </source>
</evidence>
<dbReference type="CTD" id="4509"/>
<keyword evidence="11 13" id="KW-0472">Membrane</keyword>
<evidence type="ECO:0000256" key="8">
    <source>
        <dbReference type="ARBA" id="ARBA00022989"/>
    </source>
</evidence>
<keyword evidence="9 12" id="KW-0406">Ion transport</keyword>
<evidence type="ECO:0000256" key="12">
    <source>
        <dbReference type="RuleBase" id="RU003661"/>
    </source>
</evidence>
<evidence type="ECO:0000256" key="6">
    <source>
        <dbReference type="ARBA" id="ARBA00022692"/>
    </source>
</evidence>
<evidence type="ECO:0000256" key="3">
    <source>
        <dbReference type="ARBA" id="ARBA00011291"/>
    </source>
</evidence>
<keyword evidence="7 12" id="KW-0375">Hydrogen ion transport</keyword>
<comment type="subcellular location">
    <subcellularLocation>
        <location evidence="1 12">Mitochondrion membrane</location>
        <topology evidence="1 12">Single-pass membrane protein</topology>
    </subcellularLocation>
</comment>
<dbReference type="AlphaFoldDB" id="D1G5N8"/>
<gene>
    <name evidence="14" type="primary">ATP8</name>
</gene>
<dbReference type="EMBL" id="FJ613421">
    <property type="protein sequence ID" value="ACM45053.1"/>
    <property type="molecule type" value="Genomic_DNA"/>
</dbReference>
<dbReference type="Pfam" id="PF00895">
    <property type="entry name" value="ATP-synt_8"/>
    <property type="match status" value="1"/>
</dbReference>
<evidence type="ECO:0000256" key="13">
    <source>
        <dbReference type="SAM" id="Phobius"/>
    </source>
</evidence>
<comment type="similarity">
    <text evidence="2 12">Belongs to the ATPase protein 8 family.</text>
</comment>
<dbReference type="GO" id="GO:0031966">
    <property type="term" value="C:mitochondrial membrane"/>
    <property type="evidence" value="ECO:0007669"/>
    <property type="project" value="UniProtKB-SubCell"/>
</dbReference>
<dbReference type="GO" id="GO:0045259">
    <property type="term" value="C:proton-transporting ATP synthase complex"/>
    <property type="evidence" value="ECO:0007669"/>
    <property type="project" value="UniProtKB-KW"/>
</dbReference>
<reference evidence="14" key="1">
    <citation type="journal article" date="2009" name="Syst. Biol.">
        <title>Nonstationary evolution and compositional heterogeneity in beetle mitochondrial phylogenomics.</title>
        <authorList>
            <person name="Sheffield N.C."/>
            <person name="Song H."/>
            <person name="Cameron S.L."/>
            <person name="Whiting M.F."/>
        </authorList>
    </citation>
    <scope>NUCLEOTIDE SEQUENCE</scope>
</reference>
<keyword evidence="4 12" id="KW-0813">Transport</keyword>
<evidence type="ECO:0000256" key="9">
    <source>
        <dbReference type="ARBA" id="ARBA00023065"/>
    </source>
</evidence>
<accession>D1G5N8</accession>
<dbReference type="GO" id="GO:0015986">
    <property type="term" value="P:proton motive force-driven ATP synthesis"/>
    <property type="evidence" value="ECO:0007669"/>
    <property type="project" value="InterPro"/>
</dbReference>
<evidence type="ECO:0000256" key="4">
    <source>
        <dbReference type="ARBA" id="ARBA00022448"/>
    </source>
</evidence>
<protein>
    <recommendedName>
        <fullName evidence="12">ATP synthase complex subunit 8</fullName>
    </recommendedName>
</protein>
<name>D1G5N8_APAFO</name>
<evidence type="ECO:0000256" key="1">
    <source>
        <dbReference type="ARBA" id="ARBA00004304"/>
    </source>
</evidence>
<evidence type="ECO:0000256" key="11">
    <source>
        <dbReference type="ARBA" id="ARBA00023136"/>
    </source>
</evidence>
<sequence>MPQMAPLSWVTLMIYFTIIFLMINPLNYFLFIKTSSYYSTKLQHTPLNWKW</sequence>
<keyword evidence="6 12" id="KW-0812">Transmembrane</keyword>
<comment type="subunit">
    <text evidence="3">F-type ATPases have 2 components, CF(1) - the catalytic core - and CF(0) - the membrane proton channel.</text>
</comment>
<keyword evidence="5 12" id="KW-0138">CF(0)</keyword>
<dbReference type="GO" id="GO:0015078">
    <property type="term" value="F:proton transmembrane transporter activity"/>
    <property type="evidence" value="ECO:0007669"/>
    <property type="project" value="InterPro"/>
</dbReference>
<geneLocation type="mitochondrion" evidence="14"/>